<dbReference type="EMBL" id="QXFH01000004">
    <property type="protein sequence ID" value="RIV38230.1"/>
    <property type="molecule type" value="Genomic_DNA"/>
</dbReference>
<dbReference type="OrthoDB" id="8595007at2"/>
<feature type="signal peptide" evidence="1">
    <location>
        <begin position="1"/>
        <end position="18"/>
    </location>
</feature>
<reference evidence="4 5" key="1">
    <citation type="submission" date="2018-08" db="EMBL/GenBank/DDBJ databases">
        <title>Proposal of Muricauda 72 sp.nov. and Muricauda NH166 sp.nov., isolated from seawater.</title>
        <authorList>
            <person name="Cheng H."/>
            <person name="Wu Y.-H."/>
            <person name="Guo L.-L."/>
            <person name="Xu X.-W."/>
        </authorList>
    </citation>
    <scope>NUCLEOTIDE SEQUENCE [LARGE SCALE GENOMIC DNA]</scope>
    <source>
        <strain evidence="4 5">KCTC 22173</strain>
    </source>
</reference>
<organism evidence="4 5">
    <name type="scientific">Flagellimonas lutimaris</name>
    <dbReference type="NCBI Taxonomy" id="475082"/>
    <lineage>
        <taxon>Bacteria</taxon>
        <taxon>Pseudomonadati</taxon>
        <taxon>Bacteroidota</taxon>
        <taxon>Flavobacteriia</taxon>
        <taxon>Flavobacteriales</taxon>
        <taxon>Flavobacteriaceae</taxon>
        <taxon>Flagellimonas</taxon>
    </lineage>
</organism>
<evidence type="ECO:0000313" key="4">
    <source>
        <dbReference type="EMBL" id="RIV38230.1"/>
    </source>
</evidence>
<sequence>MRFYFLFLLSLSFHFLFSQDYNVNNIPKGVRQNADAVVRLDKMDVVIRSKDQMEVNSKRVVTVFNEEGNEHVQAYAFYEKKDKVSAIEAIIYNAQGEVIKKIKKRDFLDQSAIGGGTLYSDSRVLVMRYTPNQYPYTVKFTKEYSTPNTAFAPNWMFLDDYRVGTERSEFSFTVECGIPFRNKEENFGPYQIETEATTQGISYKAKNLKALEREPLSPAFRDFAPQVKIALNEFHLEGVDGKAKSWQELGRWMNDELLQGRDDLDDGTIQYVKNLVKGVSDPLEKTRIIYKYVQENTRYISVQLGIGGWMPISALDVDRVKYGDCKGLTNYTKALLRAVGVESYYTVVQAGRQMKSLDEDFPSMQGNHVFLNVPLEEKEVWLECTSQKTPVNHLGTFTDNRNVLKITPKGGELVRTRAYSDEENYQFTQGEFIISEEKDVKGKVKILSKGSQYDQKYWRTANTRSEQEEFYKSYWNYVQNLSLGQVKYQNDVKNIEFVEDVEFSVENYLTTAGDKLLLAPNLSNRNLGVPDRCRDRKRPLVLKRGYLDEDEFIIHLSAGYTPETWVKPFKEETKFGSYSVAIEPKESGVILYKRKLLIKSGEYSKEDYKLYRDFRKKVARYDNTKIVLSKKES</sequence>
<feature type="chain" id="PRO_5017235387" evidence="1">
    <location>
        <begin position="19"/>
        <end position="633"/>
    </location>
</feature>
<evidence type="ECO:0000256" key="1">
    <source>
        <dbReference type="SAM" id="SignalP"/>
    </source>
</evidence>
<dbReference type="Pfam" id="PF01841">
    <property type="entry name" value="Transglut_core"/>
    <property type="match status" value="1"/>
</dbReference>
<keyword evidence="5" id="KW-1185">Reference proteome</keyword>
<evidence type="ECO:0000313" key="5">
    <source>
        <dbReference type="Proteomes" id="UP000266067"/>
    </source>
</evidence>
<proteinExistence type="predicted"/>
<evidence type="ECO:0000259" key="3">
    <source>
        <dbReference type="Pfam" id="PF12969"/>
    </source>
</evidence>
<feature type="domain" description="Transglutaminase-like" evidence="2">
    <location>
        <begin position="270"/>
        <end position="377"/>
    </location>
</feature>
<dbReference type="InterPro" id="IPR002931">
    <property type="entry name" value="Transglutaminase-like"/>
</dbReference>
<dbReference type="Gene3D" id="3.10.620.30">
    <property type="match status" value="1"/>
</dbReference>
<dbReference type="Pfam" id="PF12969">
    <property type="entry name" value="DUF3857"/>
    <property type="match status" value="1"/>
</dbReference>
<dbReference type="InterPro" id="IPR024618">
    <property type="entry name" value="DUF3857"/>
</dbReference>
<dbReference type="AlphaFoldDB" id="A0A3A1NBG0"/>
<keyword evidence="1" id="KW-0732">Signal</keyword>
<dbReference type="SUPFAM" id="SSF54001">
    <property type="entry name" value="Cysteine proteinases"/>
    <property type="match status" value="1"/>
</dbReference>
<evidence type="ECO:0000259" key="2">
    <source>
        <dbReference type="Pfam" id="PF01841"/>
    </source>
</evidence>
<accession>A0A3A1NBG0</accession>
<protein>
    <submittedName>
        <fullName evidence="4">DUF3857 domain-containing protein</fullName>
    </submittedName>
</protein>
<comment type="caution">
    <text evidence="4">The sequence shown here is derived from an EMBL/GenBank/DDBJ whole genome shotgun (WGS) entry which is preliminary data.</text>
</comment>
<name>A0A3A1NBG0_9FLAO</name>
<feature type="domain" description="DUF3857" evidence="3">
    <location>
        <begin position="52"/>
        <end position="211"/>
    </location>
</feature>
<dbReference type="Proteomes" id="UP000266067">
    <property type="component" value="Unassembled WGS sequence"/>
</dbReference>
<dbReference type="InterPro" id="IPR038765">
    <property type="entry name" value="Papain-like_cys_pep_sf"/>
</dbReference>
<dbReference type="Gene3D" id="2.60.40.3140">
    <property type="match status" value="1"/>
</dbReference>
<gene>
    <name evidence="4" type="ORF">D2V08_00535</name>
</gene>
<dbReference type="Gene3D" id="2.60.120.1130">
    <property type="match status" value="1"/>
</dbReference>
<dbReference type="RefSeq" id="WP_119606203.1">
    <property type="nucleotide sequence ID" value="NZ_QXFH01000004.1"/>
</dbReference>